<dbReference type="Gene3D" id="1.25.40.10">
    <property type="entry name" value="Tetratricopeptide repeat domain"/>
    <property type="match status" value="1"/>
</dbReference>
<proteinExistence type="predicted"/>
<dbReference type="PRINTS" id="PR00038">
    <property type="entry name" value="HTHLUXR"/>
</dbReference>
<protein>
    <submittedName>
        <fullName evidence="5">ATP-dependent transcriptional regulator, MalT-like, LuxR family</fullName>
    </submittedName>
</protein>
<dbReference type="PROSITE" id="PS50043">
    <property type="entry name" value="HTH_LUXR_2"/>
    <property type="match status" value="1"/>
</dbReference>
<dbReference type="InterPro" id="IPR000792">
    <property type="entry name" value="Tscrpt_reg_LuxR_C"/>
</dbReference>
<keyword evidence="3" id="KW-0804">Transcription</keyword>
<dbReference type="Pfam" id="PF17874">
    <property type="entry name" value="TPR_MalT"/>
    <property type="match status" value="1"/>
</dbReference>
<dbReference type="SUPFAM" id="SSF52540">
    <property type="entry name" value="P-loop containing nucleoside triphosphate hydrolases"/>
    <property type="match status" value="1"/>
</dbReference>
<dbReference type="Pfam" id="PF00196">
    <property type="entry name" value="GerE"/>
    <property type="match status" value="1"/>
</dbReference>
<feature type="domain" description="HTH luxR-type" evidence="4">
    <location>
        <begin position="949"/>
        <end position="1014"/>
    </location>
</feature>
<sequence>MVFRAISHRTTPICDTEWLEYTINGRIQRVAVESRAWYEWLHAPAHTAFAFMCSSGTFTARREARRARAYWYAYRKKAGKIAKVYLGSAEQLTLERLIRAAATLAKQPSVPVPTPLLHTKLSIPAVRSRFVSRRSIFTVFNQMLPLTLVSASAGFGKTTLIAEWARTQPYPLAWLTLDSNDNEPSRFWGYSLTALHMVAPLLTTEALALLHAPQAIDLSFVLTNLINNLMLLNQPLTLVLDDYHTINNQAIHNQLTWLLDHAPQAFRLVLISRTEPPMPLARWQAAGRLNTILVDELRFNNSDIHRFFHTTMQLDLAADVLASLAARTEGWIAGLQLAALSLQGQPELTMSEGLDSSVSNQRALFDYFSHEVLQQQPSAIQQFLLQTAILDQLCEPLCAAVTDHGATAGMLDYLERSHLFVVALDRKHHWYRYHQLFRESLLHHAKQQWGAAGIAQLHKRASCWFEQAGYPAEAINHALAAADFERAGRLIAKIGFRMLWRGEHTILKGWLHALPATIIEHNAYLCLWSAWLLVEQNQLEASGYYLSLIDELLSHTMSDEAAETRAIDGHRKALQASIARRRGDMPTTLALTHQALNALPRDSALLRSMITRNLCAGYIISGDTVAAEAALHQALCEQELLEASIASDHHHPSERQHAHTIRLLLWIETTSLRWLQGQFHAAADLYRQTLHLAREQHQHAVSAIACVNLGQILRQWNNLAEAREYLQQGIGYSLNVGADVTRRNGLIELARIQQAHGEPAQALATMAQAVALAQTLPSPRGLLWATTWQARLQLAQGDLAAATRWAQEYQRLANPFPQFNIYDAEDLTLARILIAQGQHQQASALLEQLLPAYQAAGRLPSVIEVYLLQALNLAAQQDWSVAGRVLIQALRLAEPENYLRLFVDEGPALSNLLVQIEPQVQATLRQYVQRLLVVCELPRSTTPEQLSPIYRLIEPLSERELTVIRLLAAGFSNQEIAQQLVVTLNTIKTHLKNIYSKLAVTSRTQAIARARRLNLIANP</sequence>
<dbReference type="Gene3D" id="1.10.10.10">
    <property type="entry name" value="Winged helix-like DNA-binding domain superfamily/Winged helix DNA-binding domain"/>
    <property type="match status" value="1"/>
</dbReference>
<dbReference type="PROSITE" id="PS00622">
    <property type="entry name" value="HTH_LUXR_1"/>
    <property type="match status" value="1"/>
</dbReference>
<dbReference type="EMBL" id="CP000875">
    <property type="protein sequence ID" value="ABX04638.1"/>
    <property type="molecule type" value="Genomic_DNA"/>
</dbReference>
<keyword evidence="1" id="KW-0805">Transcription regulation</keyword>
<organism evidence="5 6">
    <name type="scientific">Herpetosiphon aurantiacus (strain ATCC 23779 / DSM 785 / 114-95)</name>
    <dbReference type="NCBI Taxonomy" id="316274"/>
    <lineage>
        <taxon>Bacteria</taxon>
        <taxon>Bacillati</taxon>
        <taxon>Chloroflexota</taxon>
        <taxon>Chloroflexia</taxon>
        <taxon>Herpetosiphonales</taxon>
        <taxon>Herpetosiphonaceae</taxon>
        <taxon>Herpetosiphon</taxon>
    </lineage>
</organism>
<reference evidence="5 6" key="1">
    <citation type="journal article" date="2011" name="Stand. Genomic Sci.">
        <title>Complete genome sequence of the filamentous gliding predatory bacterium Herpetosiphon aurantiacus type strain (114-95(T)).</title>
        <authorList>
            <person name="Kiss H."/>
            <person name="Nett M."/>
            <person name="Domin N."/>
            <person name="Martin K."/>
            <person name="Maresca J.A."/>
            <person name="Copeland A."/>
            <person name="Lapidus A."/>
            <person name="Lucas S."/>
            <person name="Berry K.W."/>
            <person name="Glavina Del Rio T."/>
            <person name="Dalin E."/>
            <person name="Tice H."/>
            <person name="Pitluck S."/>
            <person name="Richardson P."/>
            <person name="Bruce D."/>
            <person name="Goodwin L."/>
            <person name="Han C."/>
            <person name="Detter J.C."/>
            <person name="Schmutz J."/>
            <person name="Brettin T."/>
            <person name="Land M."/>
            <person name="Hauser L."/>
            <person name="Kyrpides N.C."/>
            <person name="Ivanova N."/>
            <person name="Goker M."/>
            <person name="Woyke T."/>
            <person name="Klenk H.P."/>
            <person name="Bryant D.A."/>
        </authorList>
    </citation>
    <scope>NUCLEOTIDE SEQUENCE [LARGE SCALE GENOMIC DNA]</scope>
    <source>
        <strain evidence="6">ATCC 23779 / DSM 785 / 114-95</strain>
    </source>
</reference>
<dbReference type="Pfam" id="PF25873">
    <property type="entry name" value="WHD_MalT"/>
    <property type="match status" value="1"/>
</dbReference>
<evidence type="ECO:0000256" key="3">
    <source>
        <dbReference type="ARBA" id="ARBA00023163"/>
    </source>
</evidence>
<dbReference type="CDD" id="cd06170">
    <property type="entry name" value="LuxR_C_like"/>
    <property type="match status" value="1"/>
</dbReference>
<dbReference type="GO" id="GO:0003677">
    <property type="term" value="F:DNA binding"/>
    <property type="evidence" value="ECO:0007669"/>
    <property type="project" value="UniProtKB-KW"/>
</dbReference>
<dbReference type="HOGENOM" id="CLU_006325_2_0_0"/>
<dbReference type="KEGG" id="hau:Haur_1995"/>
<evidence type="ECO:0000313" key="5">
    <source>
        <dbReference type="EMBL" id="ABX04638.1"/>
    </source>
</evidence>
<dbReference type="AlphaFoldDB" id="A9AVE7"/>
<keyword evidence="6" id="KW-1185">Reference proteome</keyword>
<dbReference type="SUPFAM" id="SSF46894">
    <property type="entry name" value="C-terminal effector domain of the bipartite response regulators"/>
    <property type="match status" value="1"/>
</dbReference>
<evidence type="ECO:0000313" key="6">
    <source>
        <dbReference type="Proteomes" id="UP000000787"/>
    </source>
</evidence>
<dbReference type="InterPro" id="IPR011990">
    <property type="entry name" value="TPR-like_helical_dom_sf"/>
</dbReference>
<evidence type="ECO:0000256" key="2">
    <source>
        <dbReference type="ARBA" id="ARBA00023125"/>
    </source>
</evidence>
<evidence type="ECO:0000256" key="1">
    <source>
        <dbReference type="ARBA" id="ARBA00023015"/>
    </source>
</evidence>
<dbReference type="PANTHER" id="PTHR44688:SF16">
    <property type="entry name" value="DNA-BINDING TRANSCRIPTIONAL ACTIVATOR DEVR_DOSR"/>
    <property type="match status" value="1"/>
</dbReference>
<dbReference type="STRING" id="316274.Haur_1995"/>
<dbReference type="PANTHER" id="PTHR44688">
    <property type="entry name" value="DNA-BINDING TRANSCRIPTIONAL ACTIVATOR DEVR_DOSR"/>
    <property type="match status" value="1"/>
</dbReference>
<accession>A9AVE7</accession>
<dbReference type="InterPro" id="IPR016032">
    <property type="entry name" value="Sig_transdc_resp-reg_C-effctor"/>
</dbReference>
<gene>
    <name evidence="5" type="ordered locus">Haur_1995</name>
</gene>
<dbReference type="BioCyc" id="HAUR316274:GHYA-2024-MONOMER"/>
<dbReference type="InterPro" id="IPR059106">
    <property type="entry name" value="WHD_MalT"/>
</dbReference>
<dbReference type="eggNOG" id="COG2909">
    <property type="taxonomic scope" value="Bacteria"/>
</dbReference>
<dbReference type="InterPro" id="IPR027417">
    <property type="entry name" value="P-loop_NTPase"/>
</dbReference>
<dbReference type="InterPro" id="IPR041617">
    <property type="entry name" value="TPR_MalT"/>
</dbReference>
<dbReference type="SUPFAM" id="SSF48452">
    <property type="entry name" value="TPR-like"/>
    <property type="match status" value="1"/>
</dbReference>
<dbReference type="InterPro" id="IPR036388">
    <property type="entry name" value="WH-like_DNA-bd_sf"/>
</dbReference>
<dbReference type="InParanoid" id="A9AVE7"/>
<keyword evidence="2" id="KW-0238">DNA-binding</keyword>
<dbReference type="SMART" id="SM00421">
    <property type="entry name" value="HTH_LUXR"/>
    <property type="match status" value="1"/>
</dbReference>
<evidence type="ECO:0000259" key="4">
    <source>
        <dbReference type="PROSITE" id="PS50043"/>
    </source>
</evidence>
<dbReference type="GO" id="GO:0006355">
    <property type="term" value="P:regulation of DNA-templated transcription"/>
    <property type="evidence" value="ECO:0007669"/>
    <property type="project" value="InterPro"/>
</dbReference>
<dbReference type="Gene3D" id="3.40.50.300">
    <property type="entry name" value="P-loop containing nucleotide triphosphate hydrolases"/>
    <property type="match status" value="1"/>
</dbReference>
<dbReference type="Proteomes" id="UP000000787">
    <property type="component" value="Chromosome"/>
</dbReference>
<name>A9AVE7_HERA2</name>